<feature type="transmembrane region" description="Helical" evidence="1">
    <location>
        <begin position="65"/>
        <end position="87"/>
    </location>
</feature>
<dbReference type="InterPro" id="IPR000700">
    <property type="entry name" value="PAS-assoc_C"/>
</dbReference>
<dbReference type="AlphaFoldDB" id="A0A2T4YZW4"/>
<dbReference type="Pfam" id="PF00563">
    <property type="entry name" value="EAL"/>
    <property type="match status" value="1"/>
</dbReference>
<dbReference type="SMART" id="SM00267">
    <property type="entry name" value="GGDEF"/>
    <property type="match status" value="1"/>
</dbReference>
<dbReference type="SUPFAM" id="SSF55785">
    <property type="entry name" value="PYP-like sensor domain (PAS domain)"/>
    <property type="match status" value="1"/>
</dbReference>
<keyword evidence="1" id="KW-0472">Membrane</keyword>
<dbReference type="NCBIfam" id="TIGR00229">
    <property type="entry name" value="sensory_box"/>
    <property type="match status" value="1"/>
</dbReference>
<dbReference type="PROSITE" id="PS50887">
    <property type="entry name" value="GGDEF"/>
    <property type="match status" value="1"/>
</dbReference>
<proteinExistence type="predicted"/>
<dbReference type="SMART" id="SM00052">
    <property type="entry name" value="EAL"/>
    <property type="match status" value="1"/>
</dbReference>
<accession>A0A2T4YZW4</accession>
<dbReference type="CDD" id="cd00130">
    <property type="entry name" value="PAS"/>
    <property type="match status" value="1"/>
</dbReference>
<dbReference type="InterPro" id="IPR035965">
    <property type="entry name" value="PAS-like_dom_sf"/>
</dbReference>
<dbReference type="RefSeq" id="WP_108178448.1">
    <property type="nucleotide sequence ID" value="NZ_PZZL01000007.1"/>
</dbReference>
<feature type="domain" description="GGDEF" evidence="4">
    <location>
        <begin position="376"/>
        <end position="507"/>
    </location>
</feature>
<dbReference type="Gene3D" id="3.20.20.450">
    <property type="entry name" value="EAL domain"/>
    <property type="match status" value="1"/>
</dbReference>
<dbReference type="Gene3D" id="3.30.70.270">
    <property type="match status" value="1"/>
</dbReference>
<dbReference type="InterPro" id="IPR052155">
    <property type="entry name" value="Biofilm_reg_signaling"/>
</dbReference>
<dbReference type="CDD" id="cd01948">
    <property type="entry name" value="EAL"/>
    <property type="match status" value="1"/>
</dbReference>
<reference evidence="5 6" key="1">
    <citation type="submission" date="2018-04" db="EMBL/GenBank/DDBJ databases">
        <title>Genomic Encyclopedia of Archaeal and Bacterial Type Strains, Phase II (KMG-II): from individual species to whole genera.</title>
        <authorList>
            <person name="Goeker M."/>
        </authorList>
    </citation>
    <scope>NUCLEOTIDE SEQUENCE [LARGE SCALE GENOMIC DNA]</scope>
    <source>
        <strain evidence="5 6">DSM 25521</strain>
    </source>
</reference>
<dbReference type="EMBL" id="PZZL01000007">
    <property type="protein sequence ID" value="PTM52794.1"/>
    <property type="molecule type" value="Genomic_DNA"/>
</dbReference>
<keyword evidence="6" id="KW-1185">Reference proteome</keyword>
<dbReference type="CDD" id="cd01949">
    <property type="entry name" value="GGDEF"/>
    <property type="match status" value="1"/>
</dbReference>
<feature type="transmembrane region" description="Helical" evidence="1">
    <location>
        <begin position="40"/>
        <end position="59"/>
    </location>
</feature>
<dbReference type="Gene3D" id="3.30.450.20">
    <property type="entry name" value="PAS domain"/>
    <property type="match status" value="1"/>
</dbReference>
<keyword evidence="1" id="KW-1133">Transmembrane helix</keyword>
<dbReference type="PANTHER" id="PTHR44757">
    <property type="entry name" value="DIGUANYLATE CYCLASE DGCP"/>
    <property type="match status" value="1"/>
</dbReference>
<feature type="domain" description="EAL" evidence="3">
    <location>
        <begin position="516"/>
        <end position="766"/>
    </location>
</feature>
<dbReference type="InterPro" id="IPR043128">
    <property type="entry name" value="Rev_trsase/Diguanyl_cyclase"/>
</dbReference>
<feature type="transmembrane region" description="Helical" evidence="1">
    <location>
        <begin position="108"/>
        <end position="127"/>
    </location>
</feature>
<evidence type="ECO:0000313" key="5">
    <source>
        <dbReference type="EMBL" id="PTM52794.1"/>
    </source>
</evidence>
<evidence type="ECO:0000256" key="1">
    <source>
        <dbReference type="SAM" id="Phobius"/>
    </source>
</evidence>
<dbReference type="OrthoDB" id="7167813at2"/>
<evidence type="ECO:0000259" key="4">
    <source>
        <dbReference type="PROSITE" id="PS50887"/>
    </source>
</evidence>
<dbReference type="InterPro" id="IPR029787">
    <property type="entry name" value="Nucleotide_cyclase"/>
</dbReference>
<dbReference type="PROSITE" id="PS50883">
    <property type="entry name" value="EAL"/>
    <property type="match status" value="1"/>
</dbReference>
<dbReference type="InterPro" id="IPR035919">
    <property type="entry name" value="EAL_sf"/>
</dbReference>
<protein>
    <submittedName>
        <fullName evidence="5">PAS domain S-box-containing protein/diguanylate cyclase (GGDEF)-like protein</fullName>
    </submittedName>
</protein>
<dbReference type="InterPro" id="IPR013656">
    <property type="entry name" value="PAS_4"/>
</dbReference>
<dbReference type="InterPro" id="IPR001633">
    <property type="entry name" value="EAL_dom"/>
</dbReference>
<dbReference type="Proteomes" id="UP000241808">
    <property type="component" value="Unassembled WGS sequence"/>
</dbReference>
<dbReference type="Pfam" id="PF08448">
    <property type="entry name" value="PAS_4"/>
    <property type="match status" value="1"/>
</dbReference>
<dbReference type="SUPFAM" id="SSF55073">
    <property type="entry name" value="Nucleotide cyclase"/>
    <property type="match status" value="1"/>
</dbReference>
<name>A0A2T4YZW4_9HYPH</name>
<evidence type="ECO:0000259" key="2">
    <source>
        <dbReference type="PROSITE" id="PS50113"/>
    </source>
</evidence>
<keyword evidence="1" id="KW-0812">Transmembrane</keyword>
<gene>
    <name evidence="5" type="ORF">C8P69_10772</name>
</gene>
<organism evidence="5 6">
    <name type="scientific">Phreatobacter oligotrophus</name>
    <dbReference type="NCBI Taxonomy" id="1122261"/>
    <lineage>
        <taxon>Bacteria</taxon>
        <taxon>Pseudomonadati</taxon>
        <taxon>Pseudomonadota</taxon>
        <taxon>Alphaproteobacteria</taxon>
        <taxon>Hyphomicrobiales</taxon>
        <taxon>Phreatobacteraceae</taxon>
        <taxon>Phreatobacter</taxon>
    </lineage>
</organism>
<feature type="transmembrane region" description="Helical" evidence="1">
    <location>
        <begin position="180"/>
        <end position="199"/>
    </location>
</feature>
<dbReference type="NCBIfam" id="TIGR00254">
    <property type="entry name" value="GGDEF"/>
    <property type="match status" value="1"/>
</dbReference>
<comment type="caution">
    <text evidence="5">The sequence shown here is derived from an EMBL/GenBank/DDBJ whole genome shotgun (WGS) entry which is preliminary data.</text>
</comment>
<feature type="domain" description="PAC" evidence="2">
    <location>
        <begin position="293"/>
        <end position="344"/>
    </location>
</feature>
<dbReference type="PANTHER" id="PTHR44757:SF2">
    <property type="entry name" value="BIOFILM ARCHITECTURE MAINTENANCE PROTEIN MBAA"/>
    <property type="match status" value="1"/>
</dbReference>
<feature type="transmembrane region" description="Helical" evidence="1">
    <location>
        <begin position="158"/>
        <end position="174"/>
    </location>
</feature>
<dbReference type="PROSITE" id="PS50113">
    <property type="entry name" value="PAC"/>
    <property type="match status" value="1"/>
</dbReference>
<evidence type="ECO:0000259" key="3">
    <source>
        <dbReference type="PROSITE" id="PS50883"/>
    </source>
</evidence>
<sequence length="776" mass="83254">MVRPAPSVETTERRIAADAVATADLAGRVRAAQIHAVTRFAPLTMLANLINAGVVLWVVTGDTHIGLVGGWAAAVVLMVAATTLGWLRTRGRQPRSTASPRAIRHATVHAALLAMLWAAVPLLWFGRLPIEDQLVIACLMTGMICAGGFALSTVAPAAHVYVGILTLGSVLGLLQSDNSFVGALVALIVAYSLIVVQSVSGYSRLFAERFVAEARLKDRGEIIELLLNDFEENASDWLFETGPDFAITSHSPRFAVAAGLAGQSLVGRRIADLLAPEGREALAQRLAAAEPFRDMEVRVETPDGPRWWSLTAKPVLADDGRPGSWRGVGSDVSDRRLAGDKVAWMARTDLLTGLPNRTHFRDLAAAKLAQARAEDSGFAIGFLDLDHFKSINDTLGHPVGDALLTAVSHDLSQLAGPDVVFGRVGGDEFGLIVTRFSDRQAVFALADAVIAAVSRSRSIDGARLTVGTSVGLAFGTTETIDDLIRNADLALYRAKDQGRGKSMVFDDAMHREAEERRRLQEDLRTALDDGELRLVYQPIVDLDHGGVIAFEALMRWQHPERGLLSPGLFIPIAEESGLIDAIGGWALRQACRDAADWPRHLGVAVNLSPAQFGQAGVLAHVTHALAESHLAPHRLELEITEALFMARHGNNERFLNDLHALGVRLALDDFGTGFSSLGYLTRFPIQKLKIDRSFVHGRADDDGRRAVVEAIVGIAHSLGLVTTAEGIETAEDLAWVTALGCSQGQGYHVAEPMPAAAIPAFLADFQPASRVACPAL</sequence>
<dbReference type="SUPFAM" id="SSF141868">
    <property type="entry name" value="EAL domain-like"/>
    <property type="match status" value="1"/>
</dbReference>
<dbReference type="InterPro" id="IPR000160">
    <property type="entry name" value="GGDEF_dom"/>
</dbReference>
<dbReference type="Pfam" id="PF00990">
    <property type="entry name" value="GGDEF"/>
    <property type="match status" value="1"/>
</dbReference>
<dbReference type="InterPro" id="IPR000014">
    <property type="entry name" value="PAS"/>
</dbReference>
<evidence type="ECO:0000313" key="6">
    <source>
        <dbReference type="Proteomes" id="UP000241808"/>
    </source>
</evidence>